<sequence length="139" mass="14878">MTIKRDGLIATLLLGLTAVLIVLQGLWAGLFLSTDPRSDSWIHVHDVGAWATLLCALAAAAWVTIRLRSDRPVWFGSVLLVLVIAAEAHIGGRITDNGDDGLTAVHVPLALILMGLGIWLPVRSARLVRTAPRSAMLDS</sequence>
<dbReference type="EMBL" id="JBHSWJ010000002">
    <property type="protein sequence ID" value="MFC6715482.1"/>
    <property type="molecule type" value="Genomic_DNA"/>
</dbReference>
<accession>A0ABW2AWP9</accession>
<proteinExistence type="predicted"/>
<organism evidence="2 3">
    <name type="scientific">Branchiibius cervicis</name>
    <dbReference type="NCBI Taxonomy" id="908252"/>
    <lineage>
        <taxon>Bacteria</taxon>
        <taxon>Bacillati</taxon>
        <taxon>Actinomycetota</taxon>
        <taxon>Actinomycetes</taxon>
        <taxon>Micrococcales</taxon>
        <taxon>Dermacoccaceae</taxon>
        <taxon>Branchiibius</taxon>
    </lineage>
</organism>
<keyword evidence="1" id="KW-1133">Transmembrane helix</keyword>
<feature type="transmembrane region" description="Helical" evidence="1">
    <location>
        <begin position="7"/>
        <end position="27"/>
    </location>
</feature>
<keyword evidence="3" id="KW-1185">Reference proteome</keyword>
<evidence type="ECO:0008006" key="4">
    <source>
        <dbReference type="Google" id="ProtNLM"/>
    </source>
</evidence>
<feature type="transmembrane region" description="Helical" evidence="1">
    <location>
        <begin position="47"/>
        <end position="65"/>
    </location>
</feature>
<name>A0ABW2AWP9_9MICO</name>
<reference evidence="3" key="1">
    <citation type="journal article" date="2019" name="Int. J. Syst. Evol. Microbiol.">
        <title>The Global Catalogue of Microorganisms (GCM) 10K type strain sequencing project: providing services to taxonomists for standard genome sequencing and annotation.</title>
        <authorList>
            <consortium name="The Broad Institute Genomics Platform"/>
            <consortium name="The Broad Institute Genome Sequencing Center for Infectious Disease"/>
            <person name="Wu L."/>
            <person name="Ma J."/>
        </authorList>
    </citation>
    <scope>NUCLEOTIDE SEQUENCE [LARGE SCALE GENOMIC DNA]</scope>
    <source>
        <strain evidence="3">NBRC 106593</strain>
    </source>
</reference>
<protein>
    <recommendedName>
        <fullName evidence="4">DUF4405 domain-containing protein</fullName>
    </recommendedName>
</protein>
<dbReference type="Proteomes" id="UP001596356">
    <property type="component" value="Unassembled WGS sequence"/>
</dbReference>
<keyword evidence="1" id="KW-0472">Membrane</keyword>
<evidence type="ECO:0000256" key="1">
    <source>
        <dbReference type="SAM" id="Phobius"/>
    </source>
</evidence>
<feature type="transmembrane region" description="Helical" evidence="1">
    <location>
        <begin position="72"/>
        <end position="90"/>
    </location>
</feature>
<evidence type="ECO:0000313" key="3">
    <source>
        <dbReference type="Proteomes" id="UP001596356"/>
    </source>
</evidence>
<feature type="transmembrane region" description="Helical" evidence="1">
    <location>
        <begin position="102"/>
        <end position="122"/>
    </location>
</feature>
<evidence type="ECO:0000313" key="2">
    <source>
        <dbReference type="EMBL" id="MFC6715482.1"/>
    </source>
</evidence>
<dbReference type="RefSeq" id="WP_377824621.1">
    <property type="nucleotide sequence ID" value="NZ_JBHSWJ010000002.1"/>
</dbReference>
<keyword evidence="1" id="KW-0812">Transmembrane</keyword>
<comment type="caution">
    <text evidence="2">The sequence shown here is derived from an EMBL/GenBank/DDBJ whole genome shotgun (WGS) entry which is preliminary data.</text>
</comment>
<gene>
    <name evidence="2" type="ORF">ACFQBT_17335</name>
</gene>